<evidence type="ECO:0000313" key="2">
    <source>
        <dbReference type="Proteomes" id="UP000053105"/>
    </source>
</evidence>
<protein>
    <submittedName>
        <fullName evidence="1">Uncharacterized protein</fullName>
    </submittedName>
</protein>
<proteinExistence type="predicted"/>
<dbReference type="AlphaFoldDB" id="A0A0M9A051"/>
<keyword evidence="2" id="KW-1185">Reference proteome</keyword>
<organism evidence="1 2">
    <name type="scientific">Melipona quadrifasciata</name>
    <dbReference type="NCBI Taxonomy" id="166423"/>
    <lineage>
        <taxon>Eukaryota</taxon>
        <taxon>Metazoa</taxon>
        <taxon>Ecdysozoa</taxon>
        <taxon>Arthropoda</taxon>
        <taxon>Hexapoda</taxon>
        <taxon>Insecta</taxon>
        <taxon>Pterygota</taxon>
        <taxon>Neoptera</taxon>
        <taxon>Endopterygota</taxon>
        <taxon>Hymenoptera</taxon>
        <taxon>Apocrita</taxon>
        <taxon>Aculeata</taxon>
        <taxon>Apoidea</taxon>
        <taxon>Anthophila</taxon>
        <taxon>Apidae</taxon>
        <taxon>Melipona</taxon>
    </lineage>
</organism>
<name>A0A0M9A051_9HYME</name>
<evidence type="ECO:0000313" key="1">
    <source>
        <dbReference type="EMBL" id="KOX73173.1"/>
    </source>
</evidence>
<sequence length="67" mass="7663">MKVTLDRWCNLPKSSSIGGRNVSYLENQARVTVHRESRCWSLKVKEFVLSINQSNNQGQQQLTTCPP</sequence>
<dbReference type="EMBL" id="KQ435803">
    <property type="protein sequence ID" value="KOX73173.1"/>
    <property type="molecule type" value="Genomic_DNA"/>
</dbReference>
<reference evidence="1 2" key="1">
    <citation type="submission" date="2015-07" db="EMBL/GenBank/DDBJ databases">
        <title>The genome of Melipona quadrifasciata.</title>
        <authorList>
            <person name="Pan H."/>
            <person name="Kapheim K."/>
        </authorList>
    </citation>
    <scope>NUCLEOTIDE SEQUENCE [LARGE SCALE GENOMIC DNA]</scope>
    <source>
        <strain evidence="1">0111107301</strain>
        <tissue evidence="1">Whole body</tissue>
    </source>
</reference>
<accession>A0A0M9A051</accession>
<dbReference type="Proteomes" id="UP000053105">
    <property type="component" value="Unassembled WGS sequence"/>
</dbReference>
<gene>
    <name evidence="1" type="ORF">WN51_14660</name>
</gene>